<dbReference type="EMBL" id="JAGYPM010000004">
    <property type="protein sequence ID" value="MBS4192285.1"/>
    <property type="molecule type" value="Genomic_DNA"/>
</dbReference>
<evidence type="ECO:0000313" key="2">
    <source>
        <dbReference type="Proteomes" id="UP000681027"/>
    </source>
</evidence>
<protein>
    <submittedName>
        <fullName evidence="1">Uncharacterized protein</fullName>
    </submittedName>
</protein>
<dbReference type="RefSeq" id="WP_213103710.1">
    <property type="nucleotide sequence ID" value="NZ_JAGYPM010000004.1"/>
</dbReference>
<reference evidence="1 2" key="1">
    <citation type="submission" date="2021-05" db="EMBL/GenBank/DDBJ databases">
        <title>Novel Bacillus species.</title>
        <authorList>
            <person name="Liu G."/>
        </authorList>
    </citation>
    <scope>NUCLEOTIDE SEQUENCE [LARGE SCALE GENOMIC DNA]</scope>
    <source>
        <strain evidence="1 2">FJAT-49705</strain>
    </source>
</reference>
<name>A0ABS5NWR6_9BACI</name>
<comment type="caution">
    <text evidence="1">The sequence shown here is derived from an EMBL/GenBank/DDBJ whole genome shotgun (WGS) entry which is preliminary data.</text>
</comment>
<dbReference type="Proteomes" id="UP000681027">
    <property type="component" value="Unassembled WGS sequence"/>
</dbReference>
<gene>
    <name evidence="1" type="ORF">KHA94_19160</name>
</gene>
<proteinExistence type="predicted"/>
<accession>A0ABS5NWR6</accession>
<keyword evidence="2" id="KW-1185">Reference proteome</keyword>
<organism evidence="1 2">
    <name type="scientific">Cytobacillus citreus</name>
    <dbReference type="NCBI Taxonomy" id="2833586"/>
    <lineage>
        <taxon>Bacteria</taxon>
        <taxon>Bacillati</taxon>
        <taxon>Bacillota</taxon>
        <taxon>Bacilli</taxon>
        <taxon>Bacillales</taxon>
        <taxon>Bacillaceae</taxon>
        <taxon>Cytobacillus</taxon>
    </lineage>
</organism>
<evidence type="ECO:0000313" key="1">
    <source>
        <dbReference type="EMBL" id="MBS4192285.1"/>
    </source>
</evidence>
<sequence length="138" mass="16942">MKKRLKKKLGNKYNLLRYVQRQMYKRKGGGPKYITYEVIAMGEEDKSAFTEGYCLDFPYVTYWFVEVYYEPVWKDYVVQIYPCNRKGRINERNSFVRIVSFKKKEEIIAVSERIVDDMKNDNFMKEFYTCYYEDFLFY</sequence>